<evidence type="ECO:0000313" key="10">
    <source>
        <dbReference type="Proteomes" id="UP000176494"/>
    </source>
</evidence>
<name>A0A1G2Q8X3_9BACT</name>
<dbReference type="InterPro" id="IPR019831">
    <property type="entry name" value="Mn/Fe_SOD_N"/>
</dbReference>
<dbReference type="PIRSF" id="PIRSF000349">
    <property type="entry name" value="SODismutase"/>
    <property type="match status" value="1"/>
</dbReference>
<dbReference type="GO" id="GO:0005737">
    <property type="term" value="C:cytoplasm"/>
    <property type="evidence" value="ECO:0007669"/>
    <property type="project" value="TreeGrafter"/>
</dbReference>
<dbReference type="GO" id="GO:0004784">
    <property type="term" value="F:superoxide dismutase activity"/>
    <property type="evidence" value="ECO:0007669"/>
    <property type="project" value="UniProtKB-EC"/>
</dbReference>
<dbReference type="InterPro" id="IPR019832">
    <property type="entry name" value="Mn/Fe_SOD_C"/>
</dbReference>
<evidence type="ECO:0000256" key="2">
    <source>
        <dbReference type="ARBA" id="ARBA00012682"/>
    </source>
</evidence>
<dbReference type="PRINTS" id="PR01703">
    <property type="entry name" value="MNSODISMTASE"/>
</dbReference>
<gene>
    <name evidence="9" type="ORF">A2114_00245</name>
</gene>
<dbReference type="Gene3D" id="3.55.40.20">
    <property type="entry name" value="Iron/manganese superoxide dismutase, C-terminal domain"/>
    <property type="match status" value="1"/>
</dbReference>
<feature type="binding site" evidence="5">
    <location>
        <position position="166"/>
    </location>
    <ligand>
        <name>Mn(2+)</name>
        <dbReference type="ChEBI" id="CHEBI:29035"/>
    </ligand>
</feature>
<dbReference type="SUPFAM" id="SSF46609">
    <property type="entry name" value="Fe,Mn superoxide dismutase (SOD), N-terminal domain"/>
    <property type="match status" value="1"/>
</dbReference>
<dbReference type="Gene3D" id="1.10.287.990">
    <property type="entry name" value="Fe,Mn superoxide dismutase (SOD) domain"/>
    <property type="match status" value="1"/>
</dbReference>
<evidence type="ECO:0000259" key="8">
    <source>
        <dbReference type="Pfam" id="PF02777"/>
    </source>
</evidence>
<dbReference type="EC" id="1.15.1.1" evidence="2 6"/>
<evidence type="ECO:0000256" key="3">
    <source>
        <dbReference type="ARBA" id="ARBA00022723"/>
    </source>
</evidence>
<evidence type="ECO:0000256" key="6">
    <source>
        <dbReference type="RuleBase" id="RU000414"/>
    </source>
</evidence>
<evidence type="ECO:0000256" key="4">
    <source>
        <dbReference type="ARBA" id="ARBA00023002"/>
    </source>
</evidence>
<comment type="function">
    <text evidence="6">Destroys radicals which are normally produced within the cells and which are toxic to biological systems.</text>
</comment>
<feature type="domain" description="Manganese/iron superoxide dismutase C-terminal" evidence="8">
    <location>
        <begin position="101"/>
        <end position="198"/>
    </location>
</feature>
<comment type="similarity">
    <text evidence="1 6">Belongs to the iron/manganese superoxide dismutase family.</text>
</comment>
<dbReference type="SUPFAM" id="SSF54719">
    <property type="entry name" value="Fe,Mn superoxide dismutase (SOD), C-terminal domain"/>
    <property type="match status" value="1"/>
</dbReference>
<dbReference type="Pfam" id="PF00081">
    <property type="entry name" value="Sod_Fe_N"/>
    <property type="match status" value="1"/>
</dbReference>
<proteinExistence type="inferred from homology"/>
<keyword evidence="3 5" id="KW-0479">Metal-binding</keyword>
<accession>A0A1G2Q8X3</accession>
<dbReference type="Proteomes" id="UP000176494">
    <property type="component" value="Unassembled WGS sequence"/>
</dbReference>
<dbReference type="InterPro" id="IPR036324">
    <property type="entry name" value="Mn/Fe_SOD_N_sf"/>
</dbReference>
<dbReference type="GO" id="GO:0046872">
    <property type="term" value="F:metal ion binding"/>
    <property type="evidence" value="ECO:0007669"/>
    <property type="project" value="UniProtKB-KW"/>
</dbReference>
<feature type="binding site" evidence="5">
    <location>
        <position position="26"/>
    </location>
    <ligand>
        <name>Mn(2+)</name>
        <dbReference type="ChEBI" id="CHEBI:29035"/>
    </ligand>
</feature>
<dbReference type="InterPro" id="IPR001189">
    <property type="entry name" value="Mn/Fe_SOD"/>
</dbReference>
<evidence type="ECO:0000256" key="1">
    <source>
        <dbReference type="ARBA" id="ARBA00008714"/>
    </source>
</evidence>
<dbReference type="PANTHER" id="PTHR43595:SF2">
    <property type="entry name" value="SMALL RIBOSOMAL SUBUNIT PROTEIN MS42"/>
    <property type="match status" value="1"/>
</dbReference>
<evidence type="ECO:0000313" key="9">
    <source>
        <dbReference type="EMBL" id="OHA56960.1"/>
    </source>
</evidence>
<feature type="binding site" evidence="5">
    <location>
        <position position="81"/>
    </location>
    <ligand>
        <name>Mn(2+)</name>
        <dbReference type="ChEBI" id="CHEBI:29035"/>
    </ligand>
</feature>
<organism evidence="9 10">
    <name type="scientific">Candidatus Vogelbacteria bacterium GWA1_51_14</name>
    <dbReference type="NCBI Taxonomy" id="1802435"/>
    <lineage>
        <taxon>Bacteria</taxon>
        <taxon>Candidatus Vogeliibacteriota</taxon>
    </lineage>
</organism>
<comment type="caution">
    <text evidence="9">The sequence shown here is derived from an EMBL/GenBank/DDBJ whole genome shotgun (WGS) entry which is preliminary data.</text>
</comment>
<dbReference type="AlphaFoldDB" id="A0A1G2Q8X3"/>
<dbReference type="Pfam" id="PF02777">
    <property type="entry name" value="Sod_Fe_C"/>
    <property type="match status" value="1"/>
</dbReference>
<comment type="catalytic activity">
    <reaction evidence="6">
        <text>2 superoxide + 2 H(+) = H2O2 + O2</text>
        <dbReference type="Rhea" id="RHEA:20696"/>
        <dbReference type="ChEBI" id="CHEBI:15378"/>
        <dbReference type="ChEBI" id="CHEBI:15379"/>
        <dbReference type="ChEBI" id="CHEBI:16240"/>
        <dbReference type="ChEBI" id="CHEBI:18421"/>
        <dbReference type="EC" id="1.15.1.1"/>
    </reaction>
</comment>
<evidence type="ECO:0000256" key="5">
    <source>
        <dbReference type="PIRSR" id="PIRSR000349-1"/>
    </source>
</evidence>
<keyword evidence="4 6" id="KW-0560">Oxidoreductase</keyword>
<dbReference type="STRING" id="1802435.A2114_00245"/>
<dbReference type="EMBL" id="MHTG01000025">
    <property type="protein sequence ID" value="OHA56960.1"/>
    <property type="molecule type" value="Genomic_DNA"/>
</dbReference>
<dbReference type="InterPro" id="IPR036314">
    <property type="entry name" value="SOD_C_sf"/>
</dbReference>
<dbReference type="PANTHER" id="PTHR43595">
    <property type="entry name" value="37S RIBOSOMAL PROTEIN S26, MITOCHONDRIAL"/>
    <property type="match status" value="1"/>
</dbReference>
<reference evidence="9 10" key="1">
    <citation type="journal article" date="2016" name="Nat. Commun.">
        <title>Thousands of microbial genomes shed light on interconnected biogeochemical processes in an aquifer system.</title>
        <authorList>
            <person name="Anantharaman K."/>
            <person name="Brown C.T."/>
            <person name="Hug L.A."/>
            <person name="Sharon I."/>
            <person name="Castelle C.J."/>
            <person name="Probst A.J."/>
            <person name="Thomas B.C."/>
            <person name="Singh A."/>
            <person name="Wilkins M.J."/>
            <person name="Karaoz U."/>
            <person name="Brodie E.L."/>
            <person name="Williams K.H."/>
            <person name="Hubbard S.S."/>
            <person name="Banfield J.F."/>
        </authorList>
    </citation>
    <scope>NUCLEOTIDE SEQUENCE [LARGE SCALE GENOMIC DNA]</scope>
</reference>
<protein>
    <recommendedName>
        <fullName evidence="2 6">Superoxide dismutase</fullName>
        <ecNumber evidence="2 6">1.15.1.1</ecNumber>
    </recommendedName>
</protein>
<evidence type="ECO:0000259" key="7">
    <source>
        <dbReference type="Pfam" id="PF00081"/>
    </source>
</evidence>
<feature type="binding site" evidence="5">
    <location>
        <position position="170"/>
    </location>
    <ligand>
        <name>Mn(2+)</name>
        <dbReference type="ChEBI" id="CHEBI:29035"/>
    </ligand>
</feature>
<dbReference type="InterPro" id="IPR019833">
    <property type="entry name" value="Mn/Fe_SOD_BS"/>
</dbReference>
<sequence length="202" mass="22987">MHTLPTLTYNYNALAPVIDEVTMKLHHGKHHQGYVDKLNMALEKYPELADLSLPDLLADFEVVPDEIRSAVRNHGGGHYNHSLFWTMLTPVGSPENELPLELEKLLIESFGSLIEFKQQFEAAGLARFGSGWVWLARNQFDRLEIITTANQDTPLEQGAAALLGVDVWEHAYYLNYQNRRADYLAKIWSVVNWQTVAKLAKL</sequence>
<dbReference type="FunFam" id="1.10.287.990:FF:000001">
    <property type="entry name" value="Superoxide dismutase"/>
    <property type="match status" value="1"/>
</dbReference>
<feature type="domain" description="Manganese/iron superoxide dismutase N-terminal" evidence="7">
    <location>
        <begin position="2"/>
        <end position="88"/>
    </location>
</feature>
<dbReference type="PROSITE" id="PS00088">
    <property type="entry name" value="SOD_MN"/>
    <property type="match status" value="1"/>
</dbReference>